<evidence type="ECO:0000256" key="1">
    <source>
        <dbReference type="SAM" id="MobiDB-lite"/>
    </source>
</evidence>
<sequence length="158" mass="18225">MNLDIYFLFYFFGKREVSKTAEDKSQHRHPWKQQGPLDRQGERTRLRVNKRGRPGYEAVVSFSLKCLKVGNGPGVWTDWAPPRPRQAERPADLHPHPRRPGRPSMRDDETAKTHMCFLPRRGPLLGAPALPHAILRPSPPLPPWNLRPFSRPSQRRGS</sequence>
<protein>
    <submittedName>
        <fullName evidence="2">Uncharacterized protein</fullName>
    </submittedName>
</protein>
<keyword evidence="3" id="KW-1185">Reference proteome</keyword>
<accession>A0ABN8Y7S6</accession>
<evidence type="ECO:0000313" key="3">
    <source>
        <dbReference type="Proteomes" id="UP001176941"/>
    </source>
</evidence>
<organism evidence="2 3">
    <name type="scientific">Rangifer tarandus platyrhynchus</name>
    <name type="common">Svalbard reindeer</name>
    <dbReference type="NCBI Taxonomy" id="3082113"/>
    <lineage>
        <taxon>Eukaryota</taxon>
        <taxon>Metazoa</taxon>
        <taxon>Chordata</taxon>
        <taxon>Craniata</taxon>
        <taxon>Vertebrata</taxon>
        <taxon>Euteleostomi</taxon>
        <taxon>Mammalia</taxon>
        <taxon>Eutheria</taxon>
        <taxon>Laurasiatheria</taxon>
        <taxon>Artiodactyla</taxon>
        <taxon>Ruminantia</taxon>
        <taxon>Pecora</taxon>
        <taxon>Cervidae</taxon>
        <taxon>Odocoileinae</taxon>
        <taxon>Rangifer</taxon>
    </lineage>
</organism>
<feature type="region of interest" description="Disordered" evidence="1">
    <location>
        <begin position="21"/>
        <end position="43"/>
    </location>
</feature>
<dbReference type="EMBL" id="OX459951">
    <property type="protein sequence ID" value="CAI9157025.1"/>
    <property type="molecule type" value="Genomic_DNA"/>
</dbReference>
<feature type="region of interest" description="Disordered" evidence="1">
    <location>
        <begin position="75"/>
        <end position="110"/>
    </location>
</feature>
<reference evidence="2" key="1">
    <citation type="submission" date="2023-04" db="EMBL/GenBank/DDBJ databases">
        <authorList>
            <consortium name="ELIXIR-Norway"/>
        </authorList>
    </citation>
    <scope>NUCLEOTIDE SEQUENCE [LARGE SCALE GENOMIC DNA]</scope>
</reference>
<gene>
    <name evidence="2" type="ORF">MRATA1EN1_LOCUS5987</name>
</gene>
<dbReference type="Proteomes" id="UP001176941">
    <property type="component" value="Chromosome 15"/>
</dbReference>
<feature type="compositionally biased region" description="Basic and acidic residues" evidence="1">
    <location>
        <begin position="85"/>
        <end position="95"/>
    </location>
</feature>
<name>A0ABN8Y7S6_RANTA</name>
<evidence type="ECO:0000313" key="2">
    <source>
        <dbReference type="EMBL" id="CAI9157025.1"/>
    </source>
</evidence>
<feature type="region of interest" description="Disordered" evidence="1">
    <location>
        <begin position="129"/>
        <end position="158"/>
    </location>
</feature>
<proteinExistence type="predicted"/>